<evidence type="ECO:0000256" key="3">
    <source>
        <dbReference type="SAM" id="MobiDB-lite"/>
    </source>
</evidence>
<dbReference type="SMART" id="SM00252">
    <property type="entry name" value="SH2"/>
    <property type="match status" value="1"/>
</dbReference>
<dbReference type="SUPFAM" id="SSF55550">
    <property type="entry name" value="SH2 domain"/>
    <property type="match status" value="1"/>
</dbReference>
<dbReference type="InParanoid" id="A0A672IYQ2"/>
<dbReference type="AlphaFoldDB" id="A0A672IYQ2"/>
<reference evidence="5" key="2">
    <citation type="submission" date="2025-08" db="UniProtKB">
        <authorList>
            <consortium name="Ensembl"/>
        </authorList>
    </citation>
    <scope>IDENTIFICATION</scope>
</reference>
<dbReference type="FunFam" id="3.30.505.10:FF:000059">
    <property type="entry name" value="hematopoietic SH2 domain-containing protein"/>
    <property type="match status" value="1"/>
</dbReference>
<sequence>MSAEMTPGSNFSLVISREEIDRNCCCLCRPLKYRSETTCYFSESRLKNHKQEKSPIVRTCLKVCVKDRARMEQQEPKDDSKAERTERKVRELASQWFLETQLPLMVTSGLLPTWFLGFISRKEAEEILREKELGCFLIRLSDKAIGYILSYRGRDRCRHFVVNQNESGQIVICGDTTTHNTVPNLVDYYKKNPIQPFGEYLTSSCFETMNPEIYDTIQVSPKLRPPAAERALKNMKQQHQVPLTSEQQPARPLKSNRTQEQEVPPLPRRSRHLEPGLLDHVLYAQLKKQSPRQKHRAAASQDALHGAARAEPSNATDGSGTVGRCSLVLEPHSVYSEVDLPESRSRSLPLLDSSRDGEQPHRLSTPPSTPPKLSPKPVRPLSGCVSLLERTGLSSRASSSHSLNHTDDSAIYHLASGPAGPHGASGDTRSAAPEQDGDSVYAEILCEVPADRFPADRTYEMIPGAKEPVSVRPNSHHHKPAEEAKRKHSHSSWGLKNDKWKWLFPEMKRK</sequence>
<evidence type="ECO:0000256" key="1">
    <source>
        <dbReference type="ARBA" id="ARBA00022999"/>
    </source>
</evidence>
<dbReference type="GO" id="GO:0005737">
    <property type="term" value="C:cytoplasm"/>
    <property type="evidence" value="ECO:0007669"/>
    <property type="project" value="TreeGrafter"/>
</dbReference>
<keyword evidence="6" id="KW-1185">Reference proteome</keyword>
<dbReference type="PROSITE" id="PS50001">
    <property type="entry name" value="SH2"/>
    <property type="match status" value="1"/>
</dbReference>
<dbReference type="PANTHER" id="PTHR14388">
    <property type="entry name" value="T CELL-SPECIFIC ADAPTER PROTEIN TSAD"/>
    <property type="match status" value="1"/>
</dbReference>
<dbReference type="OMA" id="KSPCIRT"/>
<feature type="compositionally biased region" description="Polar residues" evidence="3">
    <location>
        <begin position="235"/>
        <end position="248"/>
    </location>
</feature>
<feature type="domain" description="SH2" evidence="4">
    <location>
        <begin position="114"/>
        <end position="205"/>
    </location>
</feature>
<organism evidence="5 6">
    <name type="scientific">Salarias fasciatus</name>
    <name type="common">Jewelled blenny</name>
    <name type="synonym">Blennius fasciatus</name>
    <dbReference type="NCBI Taxonomy" id="181472"/>
    <lineage>
        <taxon>Eukaryota</taxon>
        <taxon>Metazoa</taxon>
        <taxon>Chordata</taxon>
        <taxon>Craniata</taxon>
        <taxon>Vertebrata</taxon>
        <taxon>Euteleostomi</taxon>
        <taxon>Actinopterygii</taxon>
        <taxon>Neopterygii</taxon>
        <taxon>Teleostei</taxon>
        <taxon>Neoteleostei</taxon>
        <taxon>Acanthomorphata</taxon>
        <taxon>Ovalentaria</taxon>
        <taxon>Blenniimorphae</taxon>
        <taxon>Blenniiformes</taxon>
        <taxon>Blennioidei</taxon>
        <taxon>Blenniidae</taxon>
        <taxon>Salariinae</taxon>
        <taxon>Salarias</taxon>
    </lineage>
</organism>
<evidence type="ECO:0000313" key="5">
    <source>
        <dbReference type="Ensembl" id="ENSSFAP00005047016.1"/>
    </source>
</evidence>
<evidence type="ECO:0000259" key="4">
    <source>
        <dbReference type="PROSITE" id="PS50001"/>
    </source>
</evidence>
<gene>
    <name evidence="5" type="primary">LOC115392526</name>
</gene>
<reference evidence="5" key="1">
    <citation type="submission" date="2019-06" db="EMBL/GenBank/DDBJ databases">
        <authorList>
            <consortium name="Wellcome Sanger Institute Data Sharing"/>
        </authorList>
    </citation>
    <scope>NUCLEOTIDE SEQUENCE [LARGE SCALE GENOMIC DNA]</scope>
</reference>
<evidence type="ECO:0000313" key="6">
    <source>
        <dbReference type="Proteomes" id="UP000472267"/>
    </source>
</evidence>
<dbReference type="Proteomes" id="UP000472267">
    <property type="component" value="Chromosome 7"/>
</dbReference>
<dbReference type="PANTHER" id="PTHR14388:SF6">
    <property type="entry name" value="SH2 DOMAIN-CONTAINING PROTEIN 7"/>
    <property type="match status" value="1"/>
</dbReference>
<protein>
    <recommendedName>
        <fullName evidence="4">SH2 domain-containing protein</fullName>
    </recommendedName>
</protein>
<accession>A0A672IYQ2</accession>
<feature type="region of interest" description="Disordered" evidence="3">
    <location>
        <begin position="234"/>
        <end position="274"/>
    </location>
</feature>
<evidence type="ECO:0000256" key="2">
    <source>
        <dbReference type="PROSITE-ProRule" id="PRU00191"/>
    </source>
</evidence>
<feature type="region of interest" description="Disordered" evidence="3">
    <location>
        <begin position="337"/>
        <end position="381"/>
    </location>
</feature>
<reference evidence="5" key="3">
    <citation type="submission" date="2025-09" db="UniProtKB">
        <authorList>
            <consortium name="Ensembl"/>
        </authorList>
    </citation>
    <scope>IDENTIFICATION</scope>
</reference>
<feature type="compositionally biased region" description="Pro residues" evidence="3">
    <location>
        <begin position="367"/>
        <end position="378"/>
    </location>
</feature>
<keyword evidence="1 2" id="KW-0727">SH2 domain</keyword>
<dbReference type="Gene3D" id="3.30.505.10">
    <property type="entry name" value="SH2 domain"/>
    <property type="match status" value="1"/>
</dbReference>
<dbReference type="Pfam" id="PF00017">
    <property type="entry name" value="SH2"/>
    <property type="match status" value="1"/>
</dbReference>
<feature type="region of interest" description="Disordered" evidence="3">
    <location>
        <begin position="287"/>
        <end position="322"/>
    </location>
</feature>
<dbReference type="Ensembl" id="ENSSFAT00005048610.1">
    <property type="protein sequence ID" value="ENSSFAP00005047016.1"/>
    <property type="gene ID" value="ENSSFAG00005022881.1"/>
</dbReference>
<dbReference type="InterPro" id="IPR000980">
    <property type="entry name" value="SH2"/>
</dbReference>
<feature type="compositionally biased region" description="Low complexity" evidence="3">
    <location>
        <begin position="415"/>
        <end position="426"/>
    </location>
</feature>
<feature type="region of interest" description="Disordered" evidence="3">
    <location>
        <begin position="411"/>
        <end position="434"/>
    </location>
</feature>
<feature type="region of interest" description="Disordered" evidence="3">
    <location>
        <begin position="467"/>
        <end position="494"/>
    </location>
</feature>
<dbReference type="PRINTS" id="PR00401">
    <property type="entry name" value="SH2DOMAIN"/>
</dbReference>
<dbReference type="InterPro" id="IPR036860">
    <property type="entry name" value="SH2_dom_sf"/>
</dbReference>
<proteinExistence type="predicted"/>
<name>A0A672IYQ2_SALFA</name>